<comment type="subcellular location">
    <subcellularLocation>
        <location evidence="1">Chromosome</location>
    </subcellularLocation>
</comment>
<dbReference type="InterPro" id="IPR046341">
    <property type="entry name" value="SET_dom_sf"/>
</dbReference>
<keyword evidence="3" id="KW-0489">Methyltransferase</keyword>
<dbReference type="RefSeq" id="XP_056468812.1">
    <property type="nucleotide sequence ID" value="XM_056623824.1"/>
</dbReference>
<dbReference type="PANTHER" id="PTHR46223:SF3">
    <property type="entry name" value="HISTONE-LYSINE N-METHYLTRANSFERASE SET-23"/>
    <property type="match status" value="1"/>
</dbReference>
<feature type="compositionally biased region" description="Basic and acidic residues" evidence="8">
    <location>
        <begin position="55"/>
        <end position="70"/>
    </location>
</feature>
<feature type="domain" description="Pre-SET" evidence="10">
    <location>
        <begin position="228"/>
        <end position="297"/>
    </location>
</feature>
<dbReference type="GO" id="GO:0005634">
    <property type="term" value="C:nucleus"/>
    <property type="evidence" value="ECO:0007669"/>
    <property type="project" value="InterPro"/>
</dbReference>
<evidence type="ECO:0000313" key="12">
    <source>
        <dbReference type="Proteomes" id="UP001149074"/>
    </source>
</evidence>
<dbReference type="InterPro" id="IPR050973">
    <property type="entry name" value="H3K9_Histone-Lys_N-MTase"/>
</dbReference>
<reference evidence="11" key="1">
    <citation type="submission" date="2022-11" db="EMBL/GenBank/DDBJ databases">
        <authorList>
            <person name="Petersen C."/>
        </authorList>
    </citation>
    <scope>NUCLEOTIDE SEQUENCE</scope>
    <source>
        <strain evidence="11">IBT 30761</strain>
    </source>
</reference>
<sequence length="473" mass="52512">MYTFLCNGIGSIINSTASQSKSIEKSPQAKSPMGTFSSTLVVPDATVPIKRKTPNKTEDDKNSTDSEPPYRPKRRSTSTQLRTPSEAGSPSSTQNVTVMVPSPSLALNKFAKADQFLGISERYFPIKSEQRTQASSRRYYYAKNTKRGGVSIAADSDANDTLSSTLSPLQDILRPSLVRDLRRLQADGPAITFSITDEKLPMLASNFGFLRDYVLKKGVERAPNEFNAGCGCPDGNCVPGKCDCQDTEVGSDEAAAPYLQNRTALSQEYVKEHSMIYECNYRCSCKGNCWMNVIQRGRKFSLDIFDTGNRGFGLRSMEPIRVGDFIDCYLGEVLTQKESDLRETATEESDLFGLDWATQESETREMYVIDGQKFGSPTRFMNHSCNPNCKIVPVSIDHGDDRLYYLGFFATRDIPPGTELTFDYNPNWDKKQKKDEDALPVSLRREAVPWPALAECTQGEGTAGPPCISPGFR</sequence>
<dbReference type="Pfam" id="PF00856">
    <property type="entry name" value="SET"/>
    <property type="match status" value="1"/>
</dbReference>
<dbReference type="Gene3D" id="2.170.270.10">
    <property type="entry name" value="SET domain"/>
    <property type="match status" value="1"/>
</dbReference>
<gene>
    <name evidence="11" type="ORF">N7532_011333</name>
</gene>
<keyword evidence="5" id="KW-0949">S-adenosyl-L-methionine</keyword>
<dbReference type="GeneID" id="81362803"/>
<dbReference type="AlphaFoldDB" id="A0A9W9JUV4"/>
<dbReference type="InterPro" id="IPR001214">
    <property type="entry name" value="SET_dom"/>
</dbReference>
<dbReference type="GO" id="GO:0008270">
    <property type="term" value="F:zinc ion binding"/>
    <property type="evidence" value="ECO:0007669"/>
    <property type="project" value="InterPro"/>
</dbReference>
<reference evidence="11" key="2">
    <citation type="journal article" date="2023" name="IMA Fungus">
        <title>Comparative genomic study of the Penicillium genus elucidates a diverse pangenome and 15 lateral gene transfer events.</title>
        <authorList>
            <person name="Petersen C."/>
            <person name="Sorensen T."/>
            <person name="Nielsen M.R."/>
            <person name="Sondergaard T.E."/>
            <person name="Sorensen J.L."/>
            <person name="Fitzpatrick D.A."/>
            <person name="Frisvad J.C."/>
            <person name="Nielsen K.L."/>
        </authorList>
    </citation>
    <scope>NUCLEOTIDE SEQUENCE</scope>
    <source>
        <strain evidence="11">IBT 30761</strain>
    </source>
</reference>
<evidence type="ECO:0000259" key="10">
    <source>
        <dbReference type="PROSITE" id="PS50867"/>
    </source>
</evidence>
<feature type="compositionally biased region" description="Polar residues" evidence="8">
    <location>
        <begin position="77"/>
        <end position="96"/>
    </location>
</feature>
<keyword evidence="2" id="KW-0158">Chromosome</keyword>
<evidence type="ECO:0000256" key="3">
    <source>
        <dbReference type="ARBA" id="ARBA00022603"/>
    </source>
</evidence>
<keyword evidence="7" id="KW-0862">Zinc</keyword>
<evidence type="ECO:0000256" key="5">
    <source>
        <dbReference type="ARBA" id="ARBA00022691"/>
    </source>
</evidence>
<comment type="caution">
    <text evidence="11">The sequence shown here is derived from an EMBL/GenBank/DDBJ whole genome shotgun (WGS) entry which is preliminary data.</text>
</comment>
<proteinExistence type="predicted"/>
<dbReference type="Pfam" id="PF05033">
    <property type="entry name" value="Pre-SET"/>
    <property type="match status" value="1"/>
</dbReference>
<evidence type="ECO:0000256" key="2">
    <source>
        <dbReference type="ARBA" id="ARBA00022454"/>
    </source>
</evidence>
<dbReference type="GO" id="GO:0005694">
    <property type="term" value="C:chromosome"/>
    <property type="evidence" value="ECO:0007669"/>
    <property type="project" value="UniProtKB-SubCell"/>
</dbReference>
<dbReference type="PANTHER" id="PTHR46223">
    <property type="entry name" value="HISTONE-LYSINE N-METHYLTRANSFERASE SUV39H"/>
    <property type="match status" value="1"/>
</dbReference>
<dbReference type="InterPro" id="IPR007728">
    <property type="entry name" value="Pre-SET_dom"/>
</dbReference>
<evidence type="ECO:0000256" key="6">
    <source>
        <dbReference type="ARBA" id="ARBA00022723"/>
    </source>
</evidence>
<evidence type="ECO:0000256" key="1">
    <source>
        <dbReference type="ARBA" id="ARBA00004286"/>
    </source>
</evidence>
<evidence type="ECO:0000256" key="4">
    <source>
        <dbReference type="ARBA" id="ARBA00022679"/>
    </source>
</evidence>
<feature type="region of interest" description="Disordered" evidence="8">
    <location>
        <begin position="18"/>
        <end position="96"/>
    </location>
</feature>
<evidence type="ECO:0000256" key="7">
    <source>
        <dbReference type="ARBA" id="ARBA00022833"/>
    </source>
</evidence>
<dbReference type="SUPFAM" id="SSF82199">
    <property type="entry name" value="SET domain"/>
    <property type="match status" value="1"/>
</dbReference>
<keyword evidence="6" id="KW-0479">Metal-binding</keyword>
<name>A0A9W9JUV4_9EURO</name>
<keyword evidence="4" id="KW-0808">Transferase</keyword>
<keyword evidence="12" id="KW-1185">Reference proteome</keyword>
<dbReference type="GO" id="GO:0032259">
    <property type="term" value="P:methylation"/>
    <property type="evidence" value="ECO:0007669"/>
    <property type="project" value="UniProtKB-KW"/>
</dbReference>
<dbReference type="EMBL" id="JAPQKI010000011">
    <property type="protein sequence ID" value="KAJ5082290.1"/>
    <property type="molecule type" value="Genomic_DNA"/>
</dbReference>
<evidence type="ECO:0000259" key="9">
    <source>
        <dbReference type="PROSITE" id="PS50280"/>
    </source>
</evidence>
<dbReference type="Proteomes" id="UP001149074">
    <property type="component" value="Unassembled WGS sequence"/>
</dbReference>
<protein>
    <submittedName>
        <fullName evidence="11">Uncharacterized protein</fullName>
    </submittedName>
</protein>
<dbReference type="GO" id="GO:0042054">
    <property type="term" value="F:histone methyltransferase activity"/>
    <property type="evidence" value="ECO:0007669"/>
    <property type="project" value="InterPro"/>
</dbReference>
<evidence type="ECO:0000313" key="11">
    <source>
        <dbReference type="EMBL" id="KAJ5082290.1"/>
    </source>
</evidence>
<organism evidence="11 12">
    <name type="scientific">Penicillium argentinense</name>
    <dbReference type="NCBI Taxonomy" id="1131581"/>
    <lineage>
        <taxon>Eukaryota</taxon>
        <taxon>Fungi</taxon>
        <taxon>Dikarya</taxon>
        <taxon>Ascomycota</taxon>
        <taxon>Pezizomycotina</taxon>
        <taxon>Eurotiomycetes</taxon>
        <taxon>Eurotiomycetidae</taxon>
        <taxon>Eurotiales</taxon>
        <taxon>Aspergillaceae</taxon>
        <taxon>Penicillium</taxon>
    </lineage>
</organism>
<feature type="domain" description="SET" evidence="9">
    <location>
        <begin position="300"/>
        <end position="425"/>
    </location>
</feature>
<dbReference type="PROSITE" id="PS50280">
    <property type="entry name" value="SET"/>
    <property type="match status" value="1"/>
</dbReference>
<evidence type="ECO:0000256" key="8">
    <source>
        <dbReference type="SAM" id="MobiDB-lite"/>
    </source>
</evidence>
<dbReference type="SMART" id="SM00317">
    <property type="entry name" value="SET"/>
    <property type="match status" value="1"/>
</dbReference>
<dbReference type="PROSITE" id="PS50867">
    <property type="entry name" value="PRE_SET"/>
    <property type="match status" value="1"/>
</dbReference>
<accession>A0A9W9JUV4</accession>
<dbReference type="OrthoDB" id="308383at2759"/>